<feature type="transmembrane region" description="Helical" evidence="9">
    <location>
        <begin position="82"/>
        <end position="105"/>
    </location>
</feature>
<sequence>METLKKNMGHPYHLVKLSPWPICLSFSLFLFFISVIYMFKYKNNMFMYISISLTGILLYCWFKDILKESCEGFHSKKVKMGFKFGMFLFIISEFFFFISIFWGYFHVYLTPEIDLGIVFDKIKGIDLMKKFPLSLINTTLLLTSGFLAHYSYDKLKEKEFNESKYALLVSFLLGMLFSMIQLYEYYESSFTITDSVYGSLFYFITGFHGLHVLVGSMYLFVNWYTYDYCKIYYGGEIGLYLALWYWHFV</sequence>
<dbReference type="GO" id="GO:0006123">
    <property type="term" value="P:mitochondrial electron transport, cytochrome c to oxygen"/>
    <property type="evidence" value="ECO:0007669"/>
    <property type="project" value="TreeGrafter"/>
</dbReference>
<dbReference type="EMBL" id="JF816395">
    <property type="protein sequence ID" value="AEG67032.1"/>
    <property type="molecule type" value="Genomic_DNA"/>
</dbReference>
<evidence type="ECO:0000256" key="7">
    <source>
        <dbReference type="ARBA" id="ARBA00023136"/>
    </source>
</evidence>
<geneLocation type="mitochondrion" evidence="11"/>
<dbReference type="InterPro" id="IPR013833">
    <property type="entry name" value="Cyt_c_oxidase_su3_a-hlx"/>
</dbReference>
<dbReference type="Gene3D" id="1.20.120.80">
    <property type="entry name" value="Cytochrome c oxidase, subunit III, four-helix bundle"/>
    <property type="match status" value="1"/>
</dbReference>
<keyword evidence="7 9" id="KW-0472">Membrane</keyword>
<feature type="transmembrane region" description="Helical" evidence="9">
    <location>
        <begin position="231"/>
        <end position="248"/>
    </location>
</feature>
<keyword evidence="6 9" id="KW-1133">Transmembrane helix</keyword>
<keyword evidence="8 11" id="KW-0496">Mitochondrion</keyword>
<evidence type="ECO:0000259" key="10">
    <source>
        <dbReference type="PROSITE" id="PS50253"/>
    </source>
</evidence>
<evidence type="ECO:0000256" key="8">
    <source>
        <dbReference type="RuleBase" id="RU003375"/>
    </source>
</evidence>
<dbReference type="GO" id="GO:0016020">
    <property type="term" value="C:membrane"/>
    <property type="evidence" value="ECO:0007669"/>
    <property type="project" value="UniProtKB-SubCell"/>
</dbReference>
<feature type="transmembrane region" description="Helical" evidence="9">
    <location>
        <begin position="164"/>
        <end position="183"/>
    </location>
</feature>
<protein>
    <recommendedName>
        <fullName evidence="3 8">Cytochrome c oxidase subunit 3</fullName>
    </recommendedName>
</protein>
<dbReference type="InterPro" id="IPR035973">
    <property type="entry name" value="Cyt_c_oxidase_su3-like_sf"/>
</dbReference>
<dbReference type="PANTHER" id="PTHR11403:SF7">
    <property type="entry name" value="CYTOCHROME C OXIDASE SUBUNIT 3"/>
    <property type="match status" value="1"/>
</dbReference>
<dbReference type="GO" id="GO:0005739">
    <property type="term" value="C:mitochondrion"/>
    <property type="evidence" value="ECO:0007669"/>
    <property type="project" value="TreeGrafter"/>
</dbReference>
<dbReference type="PROSITE" id="PS50253">
    <property type="entry name" value="COX3"/>
    <property type="match status" value="1"/>
</dbReference>
<feature type="transmembrane region" description="Helical" evidence="9">
    <location>
        <begin position="131"/>
        <end position="152"/>
    </location>
</feature>
<evidence type="ECO:0000313" key="11">
    <source>
        <dbReference type="EMBL" id="AEG67032.1"/>
    </source>
</evidence>
<dbReference type="PANTHER" id="PTHR11403">
    <property type="entry name" value="CYTOCHROME C OXIDASE SUBUNIT III"/>
    <property type="match status" value="1"/>
</dbReference>
<dbReference type="Gene3D" id="1.10.287.70">
    <property type="match status" value="1"/>
</dbReference>
<comment type="function">
    <text evidence="8">Component of the cytochrome c oxidase, the last enzyme in the mitochondrial electron transport chain which drives oxidative phosphorylation. The respiratory chain contains 3 multisubunit complexes succinate dehydrogenase (complex II, CII), ubiquinol-cytochrome c oxidoreductase (cytochrome b-c1 complex, complex III, CIII) and cytochrome c oxidase (complex IV, CIV), that cooperate to transfer electrons derived from NADH and succinate to molecular oxygen, creating an electrochemical gradient over the inner membrane that drives transmembrane transport and the ATP synthase. Cytochrome c oxidase is the component of the respiratory chain that catalyzes the reduction of oxygen to water. Electrons originating from reduced cytochrome c in the intermembrane space (IMS) are transferred via the dinuclear copper A center (CU(A)) of subunit 2 and heme A of subunit 1 to the active site in subunit 1, a binuclear center (BNC) formed by heme A3 and copper B (CU(B)). The BNC reduces molecular oxygen to 2 water molecules using 4 electrons from cytochrome c in the IMS and 4 protons from the mitochondrial matrix.</text>
</comment>
<dbReference type="Pfam" id="PF00510">
    <property type="entry name" value="COX3"/>
    <property type="match status" value="1"/>
</dbReference>
<comment type="similarity">
    <text evidence="2 8">Belongs to the cytochrome c oxidase subunit 3 family.</text>
</comment>
<dbReference type="InterPro" id="IPR033945">
    <property type="entry name" value="Cyt_c_oxase_su3_dom"/>
</dbReference>
<dbReference type="CDD" id="cd01665">
    <property type="entry name" value="Cyt_c_Oxidase_III"/>
    <property type="match status" value="1"/>
</dbReference>
<proteinExistence type="inferred from homology"/>
<comment type="subcellular location">
    <subcellularLocation>
        <location evidence="1">Membrane</location>
        <topology evidence="1">Multi-pass membrane protein</topology>
    </subcellularLocation>
</comment>
<reference evidence="11" key="1">
    <citation type="submission" date="2011-04" db="EMBL/GenBank/DDBJ databases">
        <title>Extreme intra-specific mitochondrial DNA divergence associated with Wolbachia infection in the fig wasp Ceratosolen solmsi (Hymenoptera: Agaonidae): a recent infection event and speciation impetus?'.</title>
        <authorList>
            <person name="Xiao J.-H."/>
            <person name="Wang N.-X."/>
            <person name="Huang D.-W."/>
        </authorList>
    </citation>
    <scope>NUCLEOTIDE SEQUENCE</scope>
    <source>
        <strain evidence="11">CeraUn-1</strain>
    </source>
</reference>
<dbReference type="AlphaFoldDB" id="I1SVE6"/>
<feature type="transmembrane region" description="Helical" evidence="9">
    <location>
        <begin position="45"/>
        <end position="62"/>
    </location>
</feature>
<dbReference type="InterPro" id="IPR000298">
    <property type="entry name" value="Cyt_c_oxidase-like_su3"/>
</dbReference>
<name>I1SVE6_9HYME</name>
<accession>I1SVE6</accession>
<dbReference type="InterPro" id="IPR024791">
    <property type="entry name" value="Cyt_c/ubiquinol_Oxase_su3"/>
</dbReference>
<feature type="transmembrane region" description="Helical" evidence="9">
    <location>
        <begin position="20"/>
        <end position="39"/>
    </location>
</feature>
<evidence type="ECO:0000256" key="1">
    <source>
        <dbReference type="ARBA" id="ARBA00004141"/>
    </source>
</evidence>
<organism evidence="11">
    <name type="scientific">Ceratosolen solmsi</name>
    <dbReference type="NCBI Taxonomy" id="142686"/>
    <lineage>
        <taxon>Eukaryota</taxon>
        <taxon>Metazoa</taxon>
        <taxon>Ecdysozoa</taxon>
        <taxon>Arthropoda</taxon>
        <taxon>Hexapoda</taxon>
        <taxon>Insecta</taxon>
        <taxon>Pterygota</taxon>
        <taxon>Neoptera</taxon>
        <taxon>Endopterygota</taxon>
        <taxon>Hymenoptera</taxon>
        <taxon>Apocrita</taxon>
        <taxon>Proctotrupomorpha</taxon>
        <taxon>Chalcidoidea</taxon>
        <taxon>Agaonidae</taxon>
        <taxon>Agaoninae</taxon>
        <taxon>Ceratosolen</taxon>
    </lineage>
</organism>
<evidence type="ECO:0000256" key="3">
    <source>
        <dbReference type="ARBA" id="ARBA00015944"/>
    </source>
</evidence>
<evidence type="ECO:0000256" key="4">
    <source>
        <dbReference type="ARBA" id="ARBA00022692"/>
    </source>
</evidence>
<keyword evidence="5" id="KW-1278">Translocase</keyword>
<dbReference type="GO" id="GO:0004129">
    <property type="term" value="F:cytochrome-c oxidase activity"/>
    <property type="evidence" value="ECO:0007669"/>
    <property type="project" value="InterPro"/>
</dbReference>
<keyword evidence="4 8" id="KW-0812">Transmembrane</keyword>
<evidence type="ECO:0000256" key="5">
    <source>
        <dbReference type="ARBA" id="ARBA00022967"/>
    </source>
</evidence>
<feature type="domain" description="Heme-copper oxidase subunit III family profile" evidence="10">
    <location>
        <begin position="8"/>
        <end position="249"/>
    </location>
</feature>
<feature type="non-terminal residue" evidence="11">
    <location>
        <position position="249"/>
    </location>
</feature>
<evidence type="ECO:0000256" key="2">
    <source>
        <dbReference type="ARBA" id="ARBA00010581"/>
    </source>
</evidence>
<evidence type="ECO:0000256" key="9">
    <source>
        <dbReference type="SAM" id="Phobius"/>
    </source>
</evidence>
<gene>
    <name evidence="11" type="primary">COX3</name>
</gene>
<feature type="transmembrane region" description="Helical" evidence="9">
    <location>
        <begin position="195"/>
        <end position="219"/>
    </location>
</feature>
<dbReference type="SUPFAM" id="SSF81452">
    <property type="entry name" value="Cytochrome c oxidase subunit III-like"/>
    <property type="match status" value="1"/>
</dbReference>
<evidence type="ECO:0000256" key="6">
    <source>
        <dbReference type="ARBA" id="ARBA00022989"/>
    </source>
</evidence>